<name>A0A384JAE7_BOTFB</name>
<dbReference type="KEGG" id="bfu:BCIN_02g08100"/>
<dbReference type="VEuPathDB" id="FungiDB:Bcin02g08100"/>
<gene>
    <name evidence="1" type="ORF">BCIN_02g08100</name>
</gene>
<sequence>MSAPETLPVIARHLLRYNQSILSKTHFQSTAKNLYHQTSSVKAFASSESVRGNARNRYDVHGSGYFAPGRRGEGIAAASMEMFGVRGFGTGAMGERAHVSISARIAASKGDRERILKSIMRARERRGGNAAVADGERRIWEEQVYPPVNGWLV</sequence>
<evidence type="ECO:0000313" key="2">
    <source>
        <dbReference type="Proteomes" id="UP000001798"/>
    </source>
</evidence>
<reference evidence="1 2" key="2">
    <citation type="journal article" date="2012" name="Eukaryot. Cell">
        <title>Genome update of Botrytis cinerea strains B05.10 and T4.</title>
        <authorList>
            <person name="Staats M."/>
            <person name="van Kan J.A."/>
        </authorList>
    </citation>
    <scope>NUCLEOTIDE SEQUENCE [LARGE SCALE GENOMIC DNA]</scope>
    <source>
        <strain evidence="1 2">B05.10</strain>
    </source>
</reference>
<reference evidence="1 2" key="1">
    <citation type="journal article" date="2011" name="PLoS Genet.">
        <title>Genomic analysis of the necrotrophic fungal pathogens Sclerotinia sclerotiorum and Botrytis cinerea.</title>
        <authorList>
            <person name="Amselem J."/>
            <person name="Cuomo C.A."/>
            <person name="van Kan J.A."/>
            <person name="Viaud M."/>
            <person name="Benito E.P."/>
            <person name="Couloux A."/>
            <person name="Coutinho P.M."/>
            <person name="de Vries R.P."/>
            <person name="Dyer P.S."/>
            <person name="Fillinger S."/>
            <person name="Fournier E."/>
            <person name="Gout L."/>
            <person name="Hahn M."/>
            <person name="Kohn L."/>
            <person name="Lapalu N."/>
            <person name="Plummer K.M."/>
            <person name="Pradier J.M."/>
            <person name="Quevillon E."/>
            <person name="Sharon A."/>
            <person name="Simon A."/>
            <person name="ten Have A."/>
            <person name="Tudzynski B."/>
            <person name="Tudzynski P."/>
            <person name="Wincker P."/>
            <person name="Andrew M."/>
            <person name="Anthouard V."/>
            <person name="Beever R.E."/>
            <person name="Beffa R."/>
            <person name="Benoit I."/>
            <person name="Bouzid O."/>
            <person name="Brault B."/>
            <person name="Chen Z."/>
            <person name="Choquer M."/>
            <person name="Collemare J."/>
            <person name="Cotton P."/>
            <person name="Danchin E.G."/>
            <person name="Da Silva C."/>
            <person name="Gautier A."/>
            <person name="Giraud C."/>
            <person name="Giraud T."/>
            <person name="Gonzalez C."/>
            <person name="Grossetete S."/>
            <person name="Guldener U."/>
            <person name="Henrissat B."/>
            <person name="Howlett B.J."/>
            <person name="Kodira C."/>
            <person name="Kretschmer M."/>
            <person name="Lappartient A."/>
            <person name="Leroch M."/>
            <person name="Levis C."/>
            <person name="Mauceli E."/>
            <person name="Neuveglise C."/>
            <person name="Oeser B."/>
            <person name="Pearson M."/>
            <person name="Poulain J."/>
            <person name="Poussereau N."/>
            <person name="Quesneville H."/>
            <person name="Rascle C."/>
            <person name="Schumacher J."/>
            <person name="Segurens B."/>
            <person name="Sexton A."/>
            <person name="Silva E."/>
            <person name="Sirven C."/>
            <person name="Soanes D.M."/>
            <person name="Talbot N.J."/>
            <person name="Templeton M."/>
            <person name="Yandava C."/>
            <person name="Yarden O."/>
            <person name="Zeng Q."/>
            <person name="Rollins J.A."/>
            <person name="Lebrun M.H."/>
            <person name="Dickman M."/>
        </authorList>
    </citation>
    <scope>NUCLEOTIDE SEQUENCE [LARGE SCALE GENOMIC DNA]</scope>
    <source>
        <strain evidence="1 2">B05.10</strain>
    </source>
</reference>
<dbReference type="OrthoDB" id="3499800at2759"/>
<dbReference type="EMBL" id="CP009806">
    <property type="protein sequence ID" value="ATZ47539.1"/>
    <property type="molecule type" value="Genomic_DNA"/>
</dbReference>
<dbReference type="GeneID" id="36393973"/>
<dbReference type="Proteomes" id="UP000001798">
    <property type="component" value="Chromosome 2"/>
</dbReference>
<evidence type="ECO:0000313" key="1">
    <source>
        <dbReference type="EMBL" id="ATZ47539.1"/>
    </source>
</evidence>
<dbReference type="AlphaFoldDB" id="A0A384JAE7"/>
<dbReference type="OMA" id="IWEEQVY"/>
<keyword evidence="2" id="KW-1185">Reference proteome</keyword>
<accession>A0A384JAE7</accession>
<reference evidence="1 2" key="3">
    <citation type="journal article" date="2017" name="Mol. Plant Pathol.">
        <title>A gapless genome sequence of the fungus Botrytis cinerea.</title>
        <authorList>
            <person name="Van Kan J.A."/>
            <person name="Stassen J.H."/>
            <person name="Mosbach A."/>
            <person name="Van Der Lee T.A."/>
            <person name="Faino L."/>
            <person name="Farmer A.D."/>
            <person name="Papasotiriou D.G."/>
            <person name="Zhou S."/>
            <person name="Seidl M.F."/>
            <person name="Cottam E."/>
            <person name="Edel D."/>
            <person name="Hahn M."/>
            <person name="Schwartz D.C."/>
            <person name="Dietrich R.A."/>
            <person name="Widdison S."/>
            <person name="Scalliet G."/>
        </authorList>
    </citation>
    <scope>NUCLEOTIDE SEQUENCE [LARGE SCALE GENOMIC DNA]</scope>
    <source>
        <strain evidence="1 2">B05.10</strain>
    </source>
</reference>
<organism evidence="1 2">
    <name type="scientific">Botryotinia fuckeliana (strain B05.10)</name>
    <name type="common">Noble rot fungus</name>
    <name type="synonym">Botrytis cinerea</name>
    <dbReference type="NCBI Taxonomy" id="332648"/>
    <lineage>
        <taxon>Eukaryota</taxon>
        <taxon>Fungi</taxon>
        <taxon>Dikarya</taxon>
        <taxon>Ascomycota</taxon>
        <taxon>Pezizomycotina</taxon>
        <taxon>Leotiomycetes</taxon>
        <taxon>Helotiales</taxon>
        <taxon>Sclerotiniaceae</taxon>
        <taxon>Botrytis</taxon>
    </lineage>
</organism>
<dbReference type="RefSeq" id="XP_024547329.1">
    <property type="nucleotide sequence ID" value="XM_024691558.1"/>
</dbReference>
<proteinExistence type="predicted"/>
<protein>
    <submittedName>
        <fullName evidence="1">Uncharacterized protein</fullName>
    </submittedName>
</protein>